<keyword evidence="5" id="KW-0732">Signal</keyword>
<dbReference type="SMART" id="SM00192">
    <property type="entry name" value="LDLa"/>
    <property type="match status" value="1"/>
</dbReference>
<keyword evidence="7" id="KW-1185">Reference proteome</keyword>
<evidence type="ECO:0000313" key="7">
    <source>
        <dbReference type="Proteomes" id="UP000507470"/>
    </source>
</evidence>
<sequence length="276" mass="30017">MSRLLLAVTVFAFVEFAKGQVVNGNWGSWSAYGSCSVTCGNGQYTRTRQCDNPAASGGGTDCAGDDSETNSCWTSTCYPNQLGNLDKNCGADNYGCVSGLVNCVTSAKRCDGTVDCSDGSDEDLTHAGCITTCSGADIRRLNDGEGIERTMKKKNDKYHILCRIKFNNAKLERAQKRHMSPMPSGSSSECKSPKLFRSTPRSKDQKLDPVENLHTCFICDKESPLSTLREAMTMKLNQRLVDCATVLQDKHLFAKLSSGDVIAQEMKYHPSCLAAV</sequence>
<dbReference type="InterPro" id="IPR036055">
    <property type="entry name" value="LDL_receptor-like_sf"/>
</dbReference>
<dbReference type="Pfam" id="PF00057">
    <property type="entry name" value="Ldl_recept_a"/>
    <property type="match status" value="1"/>
</dbReference>
<keyword evidence="2" id="KW-1015">Disulfide bond</keyword>
<dbReference type="Pfam" id="PF00090">
    <property type="entry name" value="TSP_1"/>
    <property type="match status" value="1"/>
</dbReference>
<dbReference type="SMART" id="SM00209">
    <property type="entry name" value="TSP1"/>
    <property type="match status" value="1"/>
</dbReference>
<dbReference type="PRINTS" id="PR01705">
    <property type="entry name" value="TSP1REPEAT"/>
</dbReference>
<evidence type="ECO:0000313" key="6">
    <source>
        <dbReference type="EMBL" id="CAC5391843.1"/>
    </source>
</evidence>
<reference evidence="6 7" key="1">
    <citation type="submission" date="2020-06" db="EMBL/GenBank/DDBJ databases">
        <authorList>
            <person name="Li R."/>
            <person name="Bekaert M."/>
        </authorList>
    </citation>
    <scope>NUCLEOTIDE SEQUENCE [LARGE SCALE GENOMIC DNA]</scope>
    <source>
        <strain evidence="7">wild</strain>
    </source>
</reference>
<gene>
    <name evidence="6" type="ORF">MCOR_26823</name>
</gene>
<dbReference type="Gene3D" id="4.10.400.10">
    <property type="entry name" value="Low-density Lipoprotein Receptor"/>
    <property type="match status" value="1"/>
</dbReference>
<evidence type="ECO:0000256" key="2">
    <source>
        <dbReference type="ARBA" id="ARBA00023157"/>
    </source>
</evidence>
<dbReference type="PROSITE" id="PS01209">
    <property type="entry name" value="LDLRA_1"/>
    <property type="match status" value="1"/>
</dbReference>
<organism evidence="6 7">
    <name type="scientific">Mytilus coruscus</name>
    <name type="common">Sea mussel</name>
    <dbReference type="NCBI Taxonomy" id="42192"/>
    <lineage>
        <taxon>Eukaryota</taxon>
        <taxon>Metazoa</taxon>
        <taxon>Spiralia</taxon>
        <taxon>Lophotrochozoa</taxon>
        <taxon>Mollusca</taxon>
        <taxon>Bivalvia</taxon>
        <taxon>Autobranchia</taxon>
        <taxon>Pteriomorphia</taxon>
        <taxon>Mytilida</taxon>
        <taxon>Mytiloidea</taxon>
        <taxon>Mytilidae</taxon>
        <taxon>Mytilinae</taxon>
        <taxon>Mytilus</taxon>
    </lineage>
</organism>
<dbReference type="Gene3D" id="2.20.100.10">
    <property type="entry name" value="Thrombospondin type-1 (TSP1) repeat"/>
    <property type="match status" value="1"/>
</dbReference>
<accession>A0A6J8C689</accession>
<proteinExistence type="predicted"/>
<dbReference type="OrthoDB" id="446173at2759"/>
<feature type="chain" id="PRO_5027033952" evidence="5">
    <location>
        <begin position="20"/>
        <end position="276"/>
    </location>
</feature>
<evidence type="ECO:0000256" key="1">
    <source>
        <dbReference type="ARBA" id="ARBA00022536"/>
    </source>
</evidence>
<dbReference type="Proteomes" id="UP000507470">
    <property type="component" value="Unassembled WGS sequence"/>
</dbReference>
<keyword evidence="1" id="KW-0245">EGF-like domain</keyword>
<dbReference type="PANTHER" id="PTHR47018">
    <property type="entry name" value="CXC DOMAIN-CONTAINING PROTEIN-RELATED"/>
    <property type="match status" value="1"/>
</dbReference>
<name>A0A6J8C689_MYTCO</name>
<feature type="signal peptide" evidence="5">
    <location>
        <begin position="1"/>
        <end position="19"/>
    </location>
</feature>
<comment type="caution">
    <text evidence="3">Lacks conserved residue(s) required for the propagation of feature annotation.</text>
</comment>
<evidence type="ECO:0000256" key="5">
    <source>
        <dbReference type="SAM" id="SignalP"/>
    </source>
</evidence>
<feature type="region of interest" description="Disordered" evidence="4">
    <location>
        <begin position="176"/>
        <end position="206"/>
    </location>
</feature>
<dbReference type="AlphaFoldDB" id="A0A6J8C689"/>
<dbReference type="EMBL" id="CACVKT020004842">
    <property type="protein sequence ID" value="CAC5391843.1"/>
    <property type="molecule type" value="Genomic_DNA"/>
</dbReference>
<dbReference type="SUPFAM" id="SSF82895">
    <property type="entry name" value="TSP-1 type 1 repeat"/>
    <property type="match status" value="1"/>
</dbReference>
<dbReference type="SUPFAM" id="SSF57424">
    <property type="entry name" value="LDL receptor-like module"/>
    <property type="match status" value="1"/>
</dbReference>
<dbReference type="PROSITE" id="PS50092">
    <property type="entry name" value="TSP1"/>
    <property type="match status" value="1"/>
</dbReference>
<dbReference type="CDD" id="cd00112">
    <property type="entry name" value="LDLa"/>
    <property type="match status" value="1"/>
</dbReference>
<dbReference type="InterPro" id="IPR002172">
    <property type="entry name" value="LDrepeatLR_classA_rpt"/>
</dbReference>
<protein>
    <submittedName>
        <fullName evidence="6">Uncharacterized protein</fullName>
    </submittedName>
</protein>
<dbReference type="InterPro" id="IPR023415">
    <property type="entry name" value="LDLR_class-A_CS"/>
</dbReference>
<evidence type="ECO:0000256" key="4">
    <source>
        <dbReference type="SAM" id="MobiDB-lite"/>
    </source>
</evidence>
<dbReference type="InterPro" id="IPR036383">
    <property type="entry name" value="TSP1_rpt_sf"/>
</dbReference>
<dbReference type="InterPro" id="IPR000884">
    <property type="entry name" value="TSP1_rpt"/>
</dbReference>
<dbReference type="PROSITE" id="PS50068">
    <property type="entry name" value="LDLRA_2"/>
    <property type="match status" value="1"/>
</dbReference>
<evidence type="ECO:0000256" key="3">
    <source>
        <dbReference type="PROSITE-ProRule" id="PRU00124"/>
    </source>
</evidence>
<dbReference type="FunFam" id="2.20.100.10:FF:000001">
    <property type="entry name" value="semaphorin-5A isoform X1"/>
    <property type="match status" value="1"/>
</dbReference>
<dbReference type="PANTHER" id="PTHR47018:SF1">
    <property type="entry name" value="TESMIN_TSO1-LIKE CXC DOMAIN-CONTAINING PROTEIN"/>
    <property type="match status" value="1"/>
</dbReference>